<proteinExistence type="predicted"/>
<sequence>MQCKGSGSRNRGFVIRRLSSATMKGLAEKFAKEIGMPYAISYHCVGLGVLNKVVQLIKMLIKICHGSESDSVVIYLELEEA</sequence>
<protein>
    <submittedName>
        <fullName evidence="1">Uncharacterized protein</fullName>
    </submittedName>
</protein>
<dbReference type="AlphaFoldDB" id="A0A834T138"/>
<evidence type="ECO:0000313" key="1">
    <source>
        <dbReference type="EMBL" id="KAF7813341.1"/>
    </source>
</evidence>
<accession>A0A834T138</accession>
<organism evidence="1 2">
    <name type="scientific">Senna tora</name>
    <dbReference type="NCBI Taxonomy" id="362788"/>
    <lineage>
        <taxon>Eukaryota</taxon>
        <taxon>Viridiplantae</taxon>
        <taxon>Streptophyta</taxon>
        <taxon>Embryophyta</taxon>
        <taxon>Tracheophyta</taxon>
        <taxon>Spermatophyta</taxon>
        <taxon>Magnoliopsida</taxon>
        <taxon>eudicotyledons</taxon>
        <taxon>Gunneridae</taxon>
        <taxon>Pentapetalae</taxon>
        <taxon>rosids</taxon>
        <taxon>fabids</taxon>
        <taxon>Fabales</taxon>
        <taxon>Fabaceae</taxon>
        <taxon>Caesalpinioideae</taxon>
        <taxon>Cassia clade</taxon>
        <taxon>Senna</taxon>
    </lineage>
</organism>
<comment type="caution">
    <text evidence="1">The sequence shown here is derived from an EMBL/GenBank/DDBJ whole genome shotgun (WGS) entry which is preliminary data.</text>
</comment>
<dbReference type="EMBL" id="JAAIUW010000010">
    <property type="protein sequence ID" value="KAF7813341.1"/>
    <property type="molecule type" value="Genomic_DNA"/>
</dbReference>
<gene>
    <name evidence="1" type="ORF">G2W53_034317</name>
</gene>
<evidence type="ECO:0000313" key="2">
    <source>
        <dbReference type="Proteomes" id="UP000634136"/>
    </source>
</evidence>
<reference evidence="1" key="1">
    <citation type="submission" date="2020-09" db="EMBL/GenBank/DDBJ databases">
        <title>Genome-Enabled Discovery of Anthraquinone Biosynthesis in Senna tora.</title>
        <authorList>
            <person name="Kang S.-H."/>
            <person name="Pandey R.P."/>
            <person name="Lee C.-M."/>
            <person name="Sim J.-S."/>
            <person name="Jeong J.-T."/>
            <person name="Choi B.-S."/>
            <person name="Jung M."/>
            <person name="Ginzburg D."/>
            <person name="Zhao K."/>
            <person name="Won S.Y."/>
            <person name="Oh T.-J."/>
            <person name="Yu Y."/>
            <person name="Kim N.-H."/>
            <person name="Lee O.R."/>
            <person name="Lee T.-H."/>
            <person name="Bashyal P."/>
            <person name="Kim T.-S."/>
            <person name="Lee W.-H."/>
            <person name="Kawkins C."/>
            <person name="Kim C.-K."/>
            <person name="Kim J.S."/>
            <person name="Ahn B.O."/>
            <person name="Rhee S.Y."/>
            <person name="Sohng J.K."/>
        </authorList>
    </citation>
    <scope>NUCLEOTIDE SEQUENCE</scope>
    <source>
        <tissue evidence="1">Leaf</tissue>
    </source>
</reference>
<keyword evidence="2" id="KW-1185">Reference proteome</keyword>
<name>A0A834T138_9FABA</name>
<dbReference type="Proteomes" id="UP000634136">
    <property type="component" value="Unassembled WGS sequence"/>
</dbReference>